<keyword evidence="2 7" id="KW-0813">Transport</keyword>
<feature type="transmembrane region" description="Helical" evidence="7">
    <location>
        <begin position="28"/>
        <end position="49"/>
    </location>
</feature>
<dbReference type="CDD" id="cd06261">
    <property type="entry name" value="TM_PBP2"/>
    <property type="match status" value="1"/>
</dbReference>
<name>A0A2M8QBG4_9CHLR</name>
<comment type="subcellular location">
    <subcellularLocation>
        <location evidence="1 7">Cell membrane</location>
        <topology evidence="1 7">Multi-pass membrane protein</topology>
    </subcellularLocation>
</comment>
<dbReference type="GO" id="GO:0005886">
    <property type="term" value="C:plasma membrane"/>
    <property type="evidence" value="ECO:0007669"/>
    <property type="project" value="UniProtKB-SubCell"/>
</dbReference>
<feature type="transmembrane region" description="Helical" evidence="7">
    <location>
        <begin position="213"/>
        <end position="236"/>
    </location>
</feature>
<dbReference type="PANTHER" id="PTHR43744">
    <property type="entry name" value="ABC TRANSPORTER PERMEASE PROTEIN MG189-RELATED-RELATED"/>
    <property type="match status" value="1"/>
</dbReference>
<evidence type="ECO:0000256" key="5">
    <source>
        <dbReference type="ARBA" id="ARBA00022989"/>
    </source>
</evidence>
<comment type="caution">
    <text evidence="9">The sequence shown here is derived from an EMBL/GenBank/DDBJ whole genome shotgun (WGS) entry which is preliminary data.</text>
</comment>
<feature type="domain" description="ABC transmembrane type-1" evidence="8">
    <location>
        <begin position="101"/>
        <end position="293"/>
    </location>
</feature>
<keyword evidence="4 7" id="KW-0812">Transmembrane</keyword>
<feature type="transmembrane region" description="Helical" evidence="7">
    <location>
        <begin position="274"/>
        <end position="292"/>
    </location>
</feature>
<keyword evidence="5 7" id="KW-1133">Transmembrane helix</keyword>
<evidence type="ECO:0000256" key="4">
    <source>
        <dbReference type="ARBA" id="ARBA00022692"/>
    </source>
</evidence>
<evidence type="ECO:0000313" key="10">
    <source>
        <dbReference type="Proteomes" id="UP000230790"/>
    </source>
</evidence>
<feature type="transmembrane region" description="Helical" evidence="7">
    <location>
        <begin position="174"/>
        <end position="192"/>
    </location>
</feature>
<accession>A0A2M8QBG4</accession>
<evidence type="ECO:0000256" key="1">
    <source>
        <dbReference type="ARBA" id="ARBA00004651"/>
    </source>
</evidence>
<evidence type="ECO:0000259" key="8">
    <source>
        <dbReference type="PROSITE" id="PS50928"/>
    </source>
</evidence>
<dbReference type="Pfam" id="PF00528">
    <property type="entry name" value="BPD_transp_1"/>
    <property type="match status" value="1"/>
</dbReference>
<dbReference type="EMBL" id="PGTN01000066">
    <property type="protein sequence ID" value="PJF47135.1"/>
    <property type="molecule type" value="Genomic_DNA"/>
</dbReference>
<keyword evidence="6 7" id="KW-0472">Membrane</keyword>
<dbReference type="GO" id="GO:0055085">
    <property type="term" value="P:transmembrane transport"/>
    <property type="evidence" value="ECO:0007669"/>
    <property type="project" value="InterPro"/>
</dbReference>
<sequence>MATATAAPLAQVKTRHAPGRSLKRVNPLIYLVLIIVGVASLIPFLWMVLTSVKDYGDVVSLKFWPWPPLGNSAPRFDNFAEAIRLIGVDRDTGLPMFFRHVLNTALVTAIVIASSVTTSVLAAYAFAQLDFPAKNVLFILVLATFMIPEELILVPRAVMMNKNYLNWYNTMPAMVAPFLVNAFGIFLIRQFFLQIPRDLYDAARIDGAGHMRYLTTIMIPLARPAILTLALLEFIWTWNEFRWIQLVTSSSNMRTVSVGLVGFLHTEGGAQTQLAMAVAVMVVLPVVVLYFFTQRYFTEGITTTGLKG</sequence>
<dbReference type="InterPro" id="IPR000515">
    <property type="entry name" value="MetI-like"/>
</dbReference>
<protein>
    <submittedName>
        <fullName evidence="9">ABC transporter permease</fullName>
    </submittedName>
</protein>
<dbReference type="PROSITE" id="PS50928">
    <property type="entry name" value="ABC_TM1"/>
    <property type="match status" value="1"/>
</dbReference>
<evidence type="ECO:0000313" key="9">
    <source>
        <dbReference type="EMBL" id="PJF47135.1"/>
    </source>
</evidence>
<dbReference type="Proteomes" id="UP000230790">
    <property type="component" value="Unassembled WGS sequence"/>
</dbReference>
<feature type="transmembrane region" description="Helical" evidence="7">
    <location>
        <begin position="136"/>
        <end position="154"/>
    </location>
</feature>
<comment type="similarity">
    <text evidence="7">Belongs to the binding-protein-dependent transport system permease family.</text>
</comment>
<dbReference type="Gene3D" id="1.10.3720.10">
    <property type="entry name" value="MetI-like"/>
    <property type="match status" value="1"/>
</dbReference>
<reference evidence="9 10" key="1">
    <citation type="submission" date="2017-11" db="EMBL/GenBank/DDBJ databases">
        <title>Evolution of Phototrophy in the Chloroflexi Phylum Driven by Horizontal Gene Transfer.</title>
        <authorList>
            <person name="Ward L.M."/>
            <person name="Hemp J."/>
            <person name="Shih P.M."/>
            <person name="Mcglynn S.E."/>
            <person name="Fischer W."/>
        </authorList>
    </citation>
    <scope>NUCLEOTIDE SEQUENCE [LARGE SCALE GENOMIC DNA]</scope>
    <source>
        <strain evidence="9">JP3_7</strain>
    </source>
</reference>
<keyword evidence="3" id="KW-1003">Cell membrane</keyword>
<evidence type="ECO:0000256" key="7">
    <source>
        <dbReference type="RuleBase" id="RU363032"/>
    </source>
</evidence>
<dbReference type="PANTHER" id="PTHR43744:SF12">
    <property type="entry name" value="ABC TRANSPORTER PERMEASE PROTEIN MG189-RELATED"/>
    <property type="match status" value="1"/>
</dbReference>
<feature type="transmembrane region" description="Helical" evidence="7">
    <location>
        <begin position="101"/>
        <end position="124"/>
    </location>
</feature>
<evidence type="ECO:0000256" key="2">
    <source>
        <dbReference type="ARBA" id="ARBA00022448"/>
    </source>
</evidence>
<dbReference type="InterPro" id="IPR035906">
    <property type="entry name" value="MetI-like_sf"/>
</dbReference>
<dbReference type="AlphaFoldDB" id="A0A2M8QBG4"/>
<organism evidence="9 10">
    <name type="scientific">Candidatus Thermofonsia Clade 3 bacterium</name>
    <dbReference type="NCBI Taxonomy" id="2364212"/>
    <lineage>
        <taxon>Bacteria</taxon>
        <taxon>Bacillati</taxon>
        <taxon>Chloroflexota</taxon>
        <taxon>Candidatus Thermofontia</taxon>
        <taxon>Candidatus Thermofonsia Clade 3</taxon>
    </lineage>
</organism>
<dbReference type="SUPFAM" id="SSF161098">
    <property type="entry name" value="MetI-like"/>
    <property type="match status" value="1"/>
</dbReference>
<gene>
    <name evidence="9" type="ORF">CUN48_10305</name>
</gene>
<evidence type="ECO:0000256" key="3">
    <source>
        <dbReference type="ARBA" id="ARBA00022475"/>
    </source>
</evidence>
<proteinExistence type="inferred from homology"/>
<evidence type="ECO:0000256" key="6">
    <source>
        <dbReference type="ARBA" id="ARBA00023136"/>
    </source>
</evidence>